<dbReference type="InterPro" id="IPR005263">
    <property type="entry name" value="DapA"/>
</dbReference>
<evidence type="ECO:0000256" key="8">
    <source>
        <dbReference type="ARBA" id="ARBA00023154"/>
    </source>
</evidence>
<dbReference type="HAMAP" id="MF_00418">
    <property type="entry name" value="DapA"/>
    <property type="match status" value="1"/>
</dbReference>
<evidence type="ECO:0000256" key="5">
    <source>
        <dbReference type="ARBA" id="ARBA00022490"/>
    </source>
</evidence>
<comment type="catalytic activity">
    <reaction evidence="11 12">
        <text>L-aspartate 4-semialdehyde + pyruvate = (2S,4S)-4-hydroxy-2,3,4,5-tetrahydrodipicolinate + H2O + H(+)</text>
        <dbReference type="Rhea" id="RHEA:34171"/>
        <dbReference type="ChEBI" id="CHEBI:15361"/>
        <dbReference type="ChEBI" id="CHEBI:15377"/>
        <dbReference type="ChEBI" id="CHEBI:15378"/>
        <dbReference type="ChEBI" id="CHEBI:67139"/>
        <dbReference type="ChEBI" id="CHEBI:537519"/>
        <dbReference type="EC" id="4.3.3.7"/>
    </reaction>
</comment>
<organism evidence="15 16">
    <name type="scientific">Rhizobium altiplani</name>
    <dbReference type="NCBI Taxonomy" id="1864509"/>
    <lineage>
        <taxon>Bacteria</taxon>
        <taxon>Pseudomonadati</taxon>
        <taxon>Pseudomonadota</taxon>
        <taxon>Alphaproteobacteria</taxon>
        <taxon>Hyphomicrobiales</taxon>
        <taxon>Rhizobiaceae</taxon>
        <taxon>Rhizobium/Agrobacterium group</taxon>
        <taxon>Rhizobium</taxon>
    </lineage>
</organism>
<dbReference type="UniPathway" id="UPA00034">
    <property type="reaction ID" value="UER00017"/>
</dbReference>
<name>A0A109JV09_9HYPH</name>
<dbReference type="GO" id="GO:0008840">
    <property type="term" value="F:4-hydroxy-tetrahydrodipicolinate synthase activity"/>
    <property type="evidence" value="ECO:0007669"/>
    <property type="project" value="UniProtKB-UniRule"/>
</dbReference>
<dbReference type="InterPro" id="IPR002220">
    <property type="entry name" value="DapA-like"/>
</dbReference>
<evidence type="ECO:0000256" key="12">
    <source>
        <dbReference type="HAMAP-Rule" id="MF_00418"/>
    </source>
</evidence>
<dbReference type="OrthoDB" id="9782828at2"/>
<keyword evidence="16" id="KW-1185">Reference proteome</keyword>
<dbReference type="Pfam" id="PF00701">
    <property type="entry name" value="DHDPS"/>
    <property type="match status" value="1"/>
</dbReference>
<evidence type="ECO:0000256" key="6">
    <source>
        <dbReference type="ARBA" id="ARBA00022605"/>
    </source>
</evidence>
<evidence type="ECO:0000256" key="2">
    <source>
        <dbReference type="ARBA" id="ARBA00005120"/>
    </source>
</evidence>
<reference evidence="15 16" key="1">
    <citation type="submission" date="2015-11" db="EMBL/GenBank/DDBJ databases">
        <title>Draft Genome Sequence of the Strain BR 10423 (Rhizobium sp.) isolated from nodules of Mimosa pudica.</title>
        <authorList>
            <person name="Barauna A.C."/>
            <person name="Zilli J.E."/>
            <person name="Simoes-Araujo J.L."/>
            <person name="Reis V.M."/>
            <person name="James E.K."/>
            <person name="Reis F.B.Jr."/>
            <person name="Rouws L.F."/>
            <person name="Passos S.R."/>
            <person name="Gois S.R."/>
        </authorList>
    </citation>
    <scope>NUCLEOTIDE SEQUENCE [LARGE SCALE GENOMIC DNA]</scope>
    <source>
        <strain evidence="15 16">BR10423</strain>
    </source>
</reference>
<comment type="caution">
    <text evidence="15">The sequence shown here is derived from an EMBL/GenBank/DDBJ whole genome shotgun (WGS) entry which is preliminary data.</text>
</comment>
<comment type="subunit">
    <text evidence="12">Homotetramer; dimer of dimers.</text>
</comment>
<dbReference type="PIRSF" id="PIRSF001365">
    <property type="entry name" value="DHDPS"/>
    <property type="match status" value="1"/>
</dbReference>
<comment type="caution">
    <text evidence="12">Was originally thought to be a dihydrodipicolinate synthase (DHDPS), catalyzing the condensation of (S)-aspartate-beta-semialdehyde [(S)-ASA] and pyruvate to dihydrodipicolinate (DHDP). However, it was shown in E.coli that the product of the enzymatic reaction is not dihydrodipicolinate but in fact (4S)-4-hydroxy-2,3,4,5-tetrahydro-(2S)-dipicolinic acid (HTPA), and that the consecutive dehydration reaction leading to DHDP is not spontaneous but catalyzed by DapB.</text>
</comment>
<dbReference type="NCBIfam" id="TIGR00674">
    <property type="entry name" value="dapA"/>
    <property type="match status" value="1"/>
</dbReference>
<dbReference type="Gene3D" id="3.20.20.70">
    <property type="entry name" value="Aldolase class I"/>
    <property type="match status" value="1"/>
</dbReference>
<evidence type="ECO:0000256" key="7">
    <source>
        <dbReference type="ARBA" id="ARBA00022915"/>
    </source>
</evidence>
<keyword evidence="9 12" id="KW-0456">Lyase</keyword>
<feature type="binding site" evidence="12 14">
    <location>
        <position position="51"/>
    </location>
    <ligand>
        <name>pyruvate</name>
        <dbReference type="ChEBI" id="CHEBI:15361"/>
    </ligand>
</feature>
<keyword evidence="10 12" id="KW-0704">Schiff base</keyword>
<dbReference type="GO" id="GO:0005737">
    <property type="term" value="C:cytoplasm"/>
    <property type="evidence" value="ECO:0007669"/>
    <property type="project" value="UniProtKB-SubCell"/>
</dbReference>
<keyword evidence="6 12" id="KW-0028">Amino-acid biosynthesis</keyword>
<dbReference type="Proteomes" id="UP000068164">
    <property type="component" value="Unassembled WGS sequence"/>
</dbReference>
<dbReference type="RefSeq" id="WP_062369626.1">
    <property type="nucleotide sequence ID" value="NZ_LNCD01000051.1"/>
</dbReference>
<accession>A0A109JV09</accession>
<evidence type="ECO:0000256" key="9">
    <source>
        <dbReference type="ARBA" id="ARBA00023239"/>
    </source>
</evidence>
<feature type="binding site" evidence="12 14">
    <location>
        <position position="208"/>
    </location>
    <ligand>
        <name>pyruvate</name>
        <dbReference type="ChEBI" id="CHEBI:15361"/>
    </ligand>
</feature>
<dbReference type="SUPFAM" id="SSF51569">
    <property type="entry name" value="Aldolase"/>
    <property type="match status" value="1"/>
</dbReference>
<evidence type="ECO:0000256" key="13">
    <source>
        <dbReference type="PIRNR" id="PIRNR001365"/>
    </source>
</evidence>
<dbReference type="EC" id="4.3.3.7" evidence="4 12"/>
<comment type="subcellular location">
    <subcellularLocation>
        <location evidence="12">Cytoplasm</location>
    </subcellularLocation>
</comment>
<dbReference type="PANTHER" id="PTHR12128">
    <property type="entry name" value="DIHYDRODIPICOLINATE SYNTHASE"/>
    <property type="match status" value="1"/>
</dbReference>
<dbReference type="EMBL" id="LNCD01000051">
    <property type="protein sequence ID" value="KWV55617.1"/>
    <property type="molecule type" value="Genomic_DNA"/>
</dbReference>
<evidence type="ECO:0000256" key="14">
    <source>
        <dbReference type="PIRSR" id="PIRSR001365-2"/>
    </source>
</evidence>
<comment type="caution">
    <text evidence="12">Lacks conserved residue(s) required for the propagation of feature annotation.</text>
</comment>
<dbReference type="AlphaFoldDB" id="A0A109JV09"/>
<dbReference type="PRINTS" id="PR00146">
    <property type="entry name" value="DHPICSNTHASE"/>
</dbReference>
<sequence>MPADRPLRLGATTTALITPFRDGALDLPALERLAERQIRGGVDGLAVCTLTGEGPTLTRSERAAVIRTCVRVAGDLVPVIAATGTNATATTIAFTLDAEELGASAALVTLPYYSKPGQKGIVGHFAQLATATSLPLIVENNPMRTAIDMTLPTLATLADIPSIVGLALAEGNAVARCPVPFWRQRFLLLSDRDATALSFLGSGGNSIISAGANVYPRLYASLQQAARGGNLPAARLLDDRLAPLTGALGTEADPAAIKHALRTLLPIDPEVRLPLLALDADGEQLISQALSRVSEIQDAALSI</sequence>
<dbReference type="InterPro" id="IPR013785">
    <property type="entry name" value="Aldolase_TIM"/>
</dbReference>
<dbReference type="SMART" id="SM01130">
    <property type="entry name" value="DHDPS"/>
    <property type="match status" value="1"/>
</dbReference>
<evidence type="ECO:0000256" key="10">
    <source>
        <dbReference type="ARBA" id="ARBA00023270"/>
    </source>
</evidence>
<evidence type="ECO:0000256" key="3">
    <source>
        <dbReference type="ARBA" id="ARBA00007592"/>
    </source>
</evidence>
<evidence type="ECO:0000256" key="1">
    <source>
        <dbReference type="ARBA" id="ARBA00003294"/>
    </source>
</evidence>
<proteinExistence type="inferred from homology"/>
<protein>
    <recommendedName>
        <fullName evidence="4 12">4-hydroxy-tetrahydrodipicolinate synthase</fullName>
        <shortName evidence="12">HTPA synthase</shortName>
        <ecNumber evidence="4 12">4.3.3.7</ecNumber>
    </recommendedName>
</protein>
<evidence type="ECO:0000256" key="4">
    <source>
        <dbReference type="ARBA" id="ARBA00012086"/>
    </source>
</evidence>
<keyword evidence="8 12" id="KW-0457">Lysine biosynthesis</keyword>
<feature type="site" description="Part of a proton relay during catalysis" evidence="12">
    <location>
        <position position="113"/>
    </location>
</feature>
<comment type="function">
    <text evidence="1 12">Catalyzes the condensation of (S)-aspartate-beta-semialdehyde [(S)-ASA] and pyruvate to 4-hydroxy-tetrahydrodipicolinate (HTPA).</text>
</comment>
<gene>
    <name evidence="12" type="primary">dapA</name>
    <name evidence="15" type="ORF">AS026_36805</name>
</gene>
<evidence type="ECO:0000313" key="15">
    <source>
        <dbReference type="EMBL" id="KWV55617.1"/>
    </source>
</evidence>
<dbReference type="GO" id="GO:0009089">
    <property type="term" value="P:lysine biosynthetic process via diaminopimelate"/>
    <property type="evidence" value="ECO:0007669"/>
    <property type="project" value="UniProtKB-UniRule"/>
</dbReference>
<evidence type="ECO:0000256" key="11">
    <source>
        <dbReference type="ARBA" id="ARBA00047836"/>
    </source>
</evidence>
<comment type="pathway">
    <text evidence="2 12">Amino-acid biosynthesis; L-lysine biosynthesis via DAP pathway; (S)-tetrahydrodipicolinate from L-aspartate: step 3/4.</text>
</comment>
<keyword evidence="5 12" id="KW-0963">Cytoplasm</keyword>
<evidence type="ECO:0000313" key="16">
    <source>
        <dbReference type="Proteomes" id="UP000068164"/>
    </source>
</evidence>
<dbReference type="GO" id="GO:0019877">
    <property type="term" value="P:diaminopimelate biosynthetic process"/>
    <property type="evidence" value="ECO:0007669"/>
    <property type="project" value="UniProtKB-UniRule"/>
</dbReference>
<keyword evidence="7 12" id="KW-0220">Diaminopimelate biosynthesis</keyword>
<dbReference type="PANTHER" id="PTHR12128:SF66">
    <property type="entry name" value="4-HYDROXY-2-OXOGLUTARATE ALDOLASE, MITOCHONDRIAL"/>
    <property type="match status" value="1"/>
</dbReference>
<comment type="similarity">
    <text evidence="3 12 13">Belongs to the DapA family.</text>
</comment>